<evidence type="ECO:0000256" key="1">
    <source>
        <dbReference type="SAM" id="MobiDB-lite"/>
    </source>
</evidence>
<dbReference type="KEGG" id="nano:G5V58_03965"/>
<sequence length="195" mass="21726">MFLPSEEGEDDARTDSAPEADSREEPDLVVVLDSSVIIQLKYVLPTEEQWGVFAAMLDLVRSGRLTFPRQVARELAKEKHPDAPGIWCGEAVRHVRHSNPTDETMSELLEWIGDLVEVDAEPDREPADPYIAATAWELLEAGYDVAVATEDNIDRLPLKIALTTACDRLGITSWGLDTFLAWVRGPEQGDLLRET</sequence>
<protein>
    <recommendedName>
        <fullName evidence="4">DUF4411 family protein</fullName>
    </recommendedName>
</protein>
<dbReference type="AlphaFoldDB" id="A0A6G6W9L9"/>
<proteinExistence type="predicted"/>
<evidence type="ECO:0000313" key="2">
    <source>
        <dbReference type="EMBL" id="QIG42038.1"/>
    </source>
</evidence>
<evidence type="ECO:0008006" key="4">
    <source>
        <dbReference type="Google" id="ProtNLM"/>
    </source>
</evidence>
<dbReference type="EMBL" id="CP049257">
    <property type="protein sequence ID" value="QIG42038.1"/>
    <property type="molecule type" value="Genomic_DNA"/>
</dbReference>
<keyword evidence="3" id="KW-1185">Reference proteome</keyword>
<name>A0A6G6W9L9_9ACTN</name>
<feature type="region of interest" description="Disordered" evidence="1">
    <location>
        <begin position="1"/>
        <end position="25"/>
    </location>
</feature>
<feature type="compositionally biased region" description="Acidic residues" evidence="1">
    <location>
        <begin position="1"/>
        <end position="10"/>
    </location>
</feature>
<dbReference type="Proteomes" id="UP000502996">
    <property type="component" value="Chromosome"/>
</dbReference>
<evidence type="ECO:0000313" key="3">
    <source>
        <dbReference type="Proteomes" id="UP000502996"/>
    </source>
</evidence>
<accession>A0A6G6W9L9</accession>
<organism evidence="2 3">
    <name type="scientific">Nocardioides anomalus</name>
    <dbReference type="NCBI Taxonomy" id="2712223"/>
    <lineage>
        <taxon>Bacteria</taxon>
        <taxon>Bacillati</taxon>
        <taxon>Actinomycetota</taxon>
        <taxon>Actinomycetes</taxon>
        <taxon>Propionibacteriales</taxon>
        <taxon>Nocardioidaceae</taxon>
        <taxon>Nocardioides</taxon>
    </lineage>
</organism>
<feature type="compositionally biased region" description="Basic and acidic residues" evidence="1">
    <location>
        <begin position="11"/>
        <end position="25"/>
    </location>
</feature>
<gene>
    <name evidence="2" type="ORF">G5V58_03965</name>
</gene>
<reference evidence="2 3" key="1">
    <citation type="submission" date="2020-02" db="EMBL/GenBank/DDBJ databases">
        <title>Full genome sequence of Nocardioides sp. R-3366.</title>
        <authorList>
            <person name="Im W.-T."/>
        </authorList>
    </citation>
    <scope>NUCLEOTIDE SEQUENCE [LARGE SCALE GENOMIC DNA]</scope>
    <source>
        <strain evidence="2 3">R-3366</strain>
    </source>
</reference>
<dbReference type="RefSeq" id="WP_165228953.1">
    <property type="nucleotide sequence ID" value="NZ_CP049257.1"/>
</dbReference>